<evidence type="ECO:0000313" key="2">
    <source>
        <dbReference type="Proteomes" id="UP000234681"/>
    </source>
</evidence>
<proteinExistence type="predicted"/>
<dbReference type="Proteomes" id="UP000234681">
    <property type="component" value="Chromosome 2"/>
</dbReference>
<name>A6HV54_RAT</name>
<reference evidence="2" key="1">
    <citation type="submission" date="2005-09" db="EMBL/GenBank/DDBJ databases">
        <authorList>
            <person name="Mural R.J."/>
            <person name="Li P.W."/>
            <person name="Adams M.D."/>
            <person name="Amanatides P.G."/>
            <person name="Baden-Tillson H."/>
            <person name="Barnstead M."/>
            <person name="Chin S.H."/>
            <person name="Dew I."/>
            <person name="Evans C.A."/>
            <person name="Ferriera S."/>
            <person name="Flanigan M."/>
            <person name="Fosler C."/>
            <person name="Glodek A."/>
            <person name="Gu Z."/>
            <person name="Holt R.A."/>
            <person name="Jennings D."/>
            <person name="Kraft C.L."/>
            <person name="Lu F."/>
            <person name="Nguyen T."/>
            <person name="Nusskern D.R."/>
            <person name="Pfannkoch C.M."/>
            <person name="Sitter C."/>
            <person name="Sutton G.G."/>
            <person name="Venter J.C."/>
            <person name="Wang Z."/>
            <person name="Woodage T."/>
            <person name="Zheng X.H."/>
            <person name="Zhong F."/>
        </authorList>
    </citation>
    <scope>NUCLEOTIDE SEQUENCE [LARGE SCALE GENOMIC DNA]</scope>
    <source>
        <strain>BN</strain>
        <strain evidence="2">Sprague-Dawley</strain>
    </source>
</reference>
<sequence>MSVYPGKMSCMVTTSSPLDEAVLFALMTVLIDPPKSRPSIESWC</sequence>
<evidence type="ECO:0000313" key="1">
    <source>
        <dbReference type="EMBL" id="EDL81990.1"/>
    </source>
</evidence>
<gene>
    <name evidence="1" type="ORF">rCG_28822</name>
</gene>
<accession>A6HV54</accession>
<organism evidence="1 2">
    <name type="scientific">Rattus norvegicus</name>
    <name type="common">Rat</name>
    <dbReference type="NCBI Taxonomy" id="10116"/>
    <lineage>
        <taxon>Eukaryota</taxon>
        <taxon>Metazoa</taxon>
        <taxon>Chordata</taxon>
        <taxon>Craniata</taxon>
        <taxon>Vertebrata</taxon>
        <taxon>Euteleostomi</taxon>
        <taxon>Mammalia</taxon>
        <taxon>Eutheria</taxon>
        <taxon>Euarchontoglires</taxon>
        <taxon>Glires</taxon>
        <taxon>Rodentia</taxon>
        <taxon>Myomorpha</taxon>
        <taxon>Muroidea</taxon>
        <taxon>Muridae</taxon>
        <taxon>Murinae</taxon>
        <taxon>Rattus</taxon>
    </lineage>
</organism>
<dbReference type="AlphaFoldDB" id="A6HV54"/>
<protein>
    <submittedName>
        <fullName evidence="1">RCG28822</fullName>
    </submittedName>
</protein>
<dbReference type="EMBL" id="CH473952">
    <property type="protein sequence ID" value="EDL81990.1"/>
    <property type="molecule type" value="Genomic_DNA"/>
</dbReference>